<dbReference type="PROSITE" id="PS51257">
    <property type="entry name" value="PROKAR_LIPOPROTEIN"/>
    <property type="match status" value="1"/>
</dbReference>
<dbReference type="InParanoid" id="A0A218ZAD0"/>
<dbReference type="InterPro" id="IPR018244">
    <property type="entry name" value="Allrgn_V5/Tpx1_CS"/>
</dbReference>
<dbReference type="InterPro" id="IPR014044">
    <property type="entry name" value="CAP_dom"/>
</dbReference>
<dbReference type="Proteomes" id="UP000242519">
    <property type="component" value="Unassembled WGS sequence"/>
</dbReference>
<reference evidence="4 5" key="1">
    <citation type="submission" date="2017-04" db="EMBL/GenBank/DDBJ databases">
        <title>Draft genome sequence of Marssonina coronaria NL1: causal agent of apple blotch.</title>
        <authorList>
            <person name="Cheng Q."/>
        </authorList>
    </citation>
    <scope>NUCLEOTIDE SEQUENCE [LARGE SCALE GENOMIC DNA]</scope>
    <source>
        <strain evidence="4 5">NL1</strain>
    </source>
</reference>
<dbReference type="SUPFAM" id="SSF55797">
    <property type="entry name" value="PR-1-like"/>
    <property type="match status" value="1"/>
</dbReference>
<dbReference type="AlphaFoldDB" id="A0A218ZAD0"/>
<protein>
    <recommendedName>
        <fullName evidence="3">SCP domain-containing protein</fullName>
    </recommendedName>
</protein>
<gene>
    <name evidence="4" type="ORF">B2J93_7259</name>
</gene>
<evidence type="ECO:0000256" key="1">
    <source>
        <dbReference type="SAM" id="MobiDB-lite"/>
    </source>
</evidence>
<dbReference type="Pfam" id="PF00188">
    <property type="entry name" value="CAP"/>
    <property type="match status" value="1"/>
</dbReference>
<evidence type="ECO:0000313" key="4">
    <source>
        <dbReference type="EMBL" id="OWP04958.1"/>
    </source>
</evidence>
<accession>A0A218ZAD0</accession>
<name>A0A218ZAD0_9HELO</name>
<comment type="caution">
    <text evidence="4">The sequence shown here is derived from an EMBL/GenBank/DDBJ whole genome shotgun (WGS) entry which is preliminary data.</text>
</comment>
<feature type="domain" description="SCP" evidence="3">
    <location>
        <begin position="45"/>
        <end position="176"/>
    </location>
</feature>
<keyword evidence="5" id="KW-1185">Reference proteome</keyword>
<evidence type="ECO:0000259" key="3">
    <source>
        <dbReference type="SMART" id="SM00198"/>
    </source>
</evidence>
<keyword evidence="2" id="KW-0732">Signal</keyword>
<dbReference type="OrthoDB" id="337038at2759"/>
<evidence type="ECO:0000256" key="2">
    <source>
        <dbReference type="SAM" id="SignalP"/>
    </source>
</evidence>
<dbReference type="InterPro" id="IPR035940">
    <property type="entry name" value="CAP_sf"/>
</dbReference>
<feature type="compositionally biased region" description="Polar residues" evidence="1">
    <location>
        <begin position="198"/>
        <end position="207"/>
    </location>
</feature>
<dbReference type="PROSITE" id="PS01009">
    <property type="entry name" value="CRISP_1"/>
    <property type="match status" value="1"/>
</dbReference>
<organism evidence="4 5">
    <name type="scientific">Diplocarpon coronariae</name>
    <dbReference type="NCBI Taxonomy" id="2795749"/>
    <lineage>
        <taxon>Eukaryota</taxon>
        <taxon>Fungi</taxon>
        <taxon>Dikarya</taxon>
        <taxon>Ascomycota</taxon>
        <taxon>Pezizomycotina</taxon>
        <taxon>Leotiomycetes</taxon>
        <taxon>Helotiales</taxon>
        <taxon>Drepanopezizaceae</taxon>
        <taxon>Diplocarpon</taxon>
    </lineage>
</organism>
<feature type="signal peptide" evidence="2">
    <location>
        <begin position="1"/>
        <end position="32"/>
    </location>
</feature>
<sequence length="231" mass="24606">MQKPPRLSVPWLLLSACYILAATVSTVAVAAAEQPTSSSFTDPATFRKDMLDTHNFYRAAHGVRALKWNATSAKYAAKWAKPCNFAHSSGPTGENLAAGYASASASVDAWGQERKYYDFKKPTGFSGKTGHFTQLVWSNTTTVGCGVSSCQGLNGKTGTPGFYVVCEYYPPGNVVGDNNQYFRDNVKKQTRGKRTDTVESSVTSNGHGSREARSLAGVVGVAAMLGLVIGA</sequence>
<feature type="chain" id="PRO_5012397537" description="SCP domain-containing protein" evidence="2">
    <location>
        <begin position="33"/>
        <end position="231"/>
    </location>
</feature>
<dbReference type="InterPro" id="IPR001283">
    <property type="entry name" value="CRISP-related"/>
</dbReference>
<dbReference type="SMART" id="SM00198">
    <property type="entry name" value="SCP"/>
    <property type="match status" value="1"/>
</dbReference>
<dbReference type="EMBL" id="MZNU01000086">
    <property type="protein sequence ID" value="OWP04958.1"/>
    <property type="molecule type" value="Genomic_DNA"/>
</dbReference>
<dbReference type="PRINTS" id="PR00837">
    <property type="entry name" value="V5TPXLIKE"/>
</dbReference>
<dbReference type="Gene3D" id="3.40.33.10">
    <property type="entry name" value="CAP"/>
    <property type="match status" value="1"/>
</dbReference>
<dbReference type="PANTHER" id="PTHR10334">
    <property type="entry name" value="CYSTEINE-RICH SECRETORY PROTEIN-RELATED"/>
    <property type="match status" value="1"/>
</dbReference>
<evidence type="ECO:0000313" key="5">
    <source>
        <dbReference type="Proteomes" id="UP000242519"/>
    </source>
</evidence>
<dbReference type="GO" id="GO:0005576">
    <property type="term" value="C:extracellular region"/>
    <property type="evidence" value="ECO:0007669"/>
    <property type="project" value="InterPro"/>
</dbReference>
<feature type="region of interest" description="Disordered" evidence="1">
    <location>
        <begin position="188"/>
        <end position="209"/>
    </location>
</feature>
<proteinExistence type="predicted"/>
<dbReference type="STRING" id="503106.A0A218ZAD0"/>